<organism evidence="1 2">
    <name type="scientific">Tetrahymena thermophila (strain SB210)</name>
    <dbReference type="NCBI Taxonomy" id="312017"/>
    <lineage>
        <taxon>Eukaryota</taxon>
        <taxon>Sar</taxon>
        <taxon>Alveolata</taxon>
        <taxon>Ciliophora</taxon>
        <taxon>Intramacronucleata</taxon>
        <taxon>Oligohymenophorea</taxon>
        <taxon>Hymenostomatida</taxon>
        <taxon>Tetrahymenina</taxon>
        <taxon>Tetrahymenidae</taxon>
        <taxon>Tetrahymena</taxon>
    </lineage>
</organism>
<dbReference type="Proteomes" id="UP000009168">
    <property type="component" value="Unassembled WGS sequence"/>
</dbReference>
<evidence type="ECO:0000313" key="2">
    <source>
        <dbReference type="Proteomes" id="UP000009168"/>
    </source>
</evidence>
<name>I7LV48_TETTS</name>
<gene>
    <name evidence="1" type="ORF">TTHERM_00481360</name>
</gene>
<dbReference type="EMBL" id="GG662667">
    <property type="protein sequence ID" value="EAR97202.2"/>
    <property type="molecule type" value="Genomic_DNA"/>
</dbReference>
<keyword evidence="2" id="KW-1185">Reference proteome</keyword>
<evidence type="ECO:0000313" key="1">
    <source>
        <dbReference type="EMBL" id="EAR97202.2"/>
    </source>
</evidence>
<dbReference type="GeneID" id="7832930"/>
<accession>I7LV48</accession>
<proteinExistence type="predicted"/>
<protein>
    <submittedName>
        <fullName evidence="1">Uncharacterized protein</fullName>
    </submittedName>
</protein>
<dbReference type="InterPro" id="IPR036890">
    <property type="entry name" value="HATPase_C_sf"/>
</dbReference>
<dbReference type="Gene3D" id="3.30.565.10">
    <property type="entry name" value="Histidine kinase-like ATPase, C-terminal domain"/>
    <property type="match status" value="1"/>
</dbReference>
<reference evidence="2" key="1">
    <citation type="journal article" date="2006" name="PLoS Biol.">
        <title>Macronuclear genome sequence of the ciliate Tetrahymena thermophila, a model eukaryote.</title>
        <authorList>
            <person name="Eisen J.A."/>
            <person name="Coyne R.S."/>
            <person name="Wu M."/>
            <person name="Wu D."/>
            <person name="Thiagarajan M."/>
            <person name="Wortman J.R."/>
            <person name="Badger J.H."/>
            <person name="Ren Q."/>
            <person name="Amedeo P."/>
            <person name="Jones K.M."/>
            <person name="Tallon L.J."/>
            <person name="Delcher A.L."/>
            <person name="Salzberg S.L."/>
            <person name="Silva J.C."/>
            <person name="Haas B.J."/>
            <person name="Majoros W.H."/>
            <person name="Farzad M."/>
            <person name="Carlton J.M."/>
            <person name="Smith R.K. Jr."/>
            <person name="Garg J."/>
            <person name="Pearlman R.E."/>
            <person name="Karrer K.M."/>
            <person name="Sun L."/>
            <person name="Manning G."/>
            <person name="Elde N.C."/>
            <person name="Turkewitz A.P."/>
            <person name="Asai D.J."/>
            <person name="Wilkes D.E."/>
            <person name="Wang Y."/>
            <person name="Cai H."/>
            <person name="Collins K."/>
            <person name="Stewart B.A."/>
            <person name="Lee S.R."/>
            <person name="Wilamowska K."/>
            <person name="Weinberg Z."/>
            <person name="Ruzzo W.L."/>
            <person name="Wloga D."/>
            <person name="Gaertig J."/>
            <person name="Frankel J."/>
            <person name="Tsao C.-C."/>
            <person name="Gorovsky M.A."/>
            <person name="Keeling P.J."/>
            <person name="Waller R.F."/>
            <person name="Patron N.J."/>
            <person name="Cherry J.M."/>
            <person name="Stover N.A."/>
            <person name="Krieger C.J."/>
            <person name="del Toro C."/>
            <person name="Ryder H.F."/>
            <person name="Williamson S.C."/>
            <person name="Barbeau R.A."/>
            <person name="Hamilton E.P."/>
            <person name="Orias E."/>
        </authorList>
    </citation>
    <scope>NUCLEOTIDE SEQUENCE [LARGE SCALE GENOMIC DNA]</scope>
    <source>
        <strain evidence="2">SB210</strain>
    </source>
</reference>
<sequence>MINDQAKNLLMINNEEQFKQFTRQTLIQDKFSEFQYNKQIAELSNDRNENVTPINQNTNCFSKNTLENRIIKILKQYILNKIKLDSQNKVKKNHYDQNRFNSKSQQNYSVNNNQTKDLDFFQDLCHGNYKKNDESEEMKLQIKIQAYQHQTDYFCCLVIEEETLQHKIKSLEILNKSHLNSFFSFFIQTGRKLEDILINIKNEQFVKAVIAQCFNGMNNFKDYAYIQKNQFKLNIEKLQVQQIQLEEFKNQILQKFNNYYKQIEIKIQFIGCNSTEVITTYVDKFQQLITNLLENSIQSQLQPFTYTNTQLKNHIRHTQKSRQFTVNSLLFKDNINKSNQETSLIKIDSSSKQNLNFVYYEKRFSNQKEILDKQNHKCIELQKIEQDNFDTSVQNKQIILSIELLKGESKLFNIFKVSVHDNRIGITQEKLLEILDALGIQNTGSNLHQKSFNFLEWKINYHIIGNIGPFYNFYVQNTLNNGYEYHFYMYQDISILNNSALQEQRQFQNNQFTESLNKSNEQFFHLNNINKLYNEICQQNNHFNEESLQKFNASPFLNFNNQFSLSKCLGKCNEFNNNTETQLDQDESTSAFSRKNTLQQFVTHYKDFSYPYSKKLISDINKN</sequence>
<dbReference type="eggNOG" id="ENOG502SWEY">
    <property type="taxonomic scope" value="Eukaryota"/>
</dbReference>
<dbReference type="RefSeq" id="XP_001017447.2">
    <property type="nucleotide sequence ID" value="XM_001017447.2"/>
</dbReference>
<dbReference type="InParanoid" id="I7LV48"/>
<dbReference type="KEGG" id="tet:TTHERM_00481360"/>
<dbReference type="AlphaFoldDB" id="I7LV48"/>